<feature type="non-terminal residue" evidence="13">
    <location>
        <position position="1"/>
    </location>
</feature>
<evidence type="ECO:0000259" key="12">
    <source>
        <dbReference type="Pfam" id="PF16327"/>
    </source>
</evidence>
<dbReference type="Pfam" id="PF16327">
    <property type="entry name" value="CcmF_C"/>
    <property type="match status" value="1"/>
</dbReference>
<dbReference type="GO" id="GO:0005886">
    <property type="term" value="C:plasma membrane"/>
    <property type="evidence" value="ECO:0007669"/>
    <property type="project" value="UniProtKB-SubCell"/>
</dbReference>
<evidence type="ECO:0000256" key="5">
    <source>
        <dbReference type="ARBA" id="ARBA00022692"/>
    </source>
</evidence>
<comment type="function">
    <text evidence="9">Required for the biogenesis of c-type cytochromes. Possible subunit of a heme lyase.</text>
</comment>
<dbReference type="GO" id="GO:0017004">
    <property type="term" value="P:cytochrome complex assembly"/>
    <property type="evidence" value="ECO:0007669"/>
    <property type="project" value="UniProtKB-KW"/>
</dbReference>
<feature type="transmembrane region" description="Helical" evidence="10">
    <location>
        <begin position="21"/>
        <end position="44"/>
    </location>
</feature>
<keyword evidence="4" id="KW-0997">Cell inner membrane</keyword>
<feature type="transmembrane region" description="Helical" evidence="10">
    <location>
        <begin position="137"/>
        <end position="157"/>
    </location>
</feature>
<keyword evidence="5 10" id="KW-0812">Transmembrane</keyword>
<feature type="transmembrane region" description="Helical" evidence="10">
    <location>
        <begin position="442"/>
        <end position="463"/>
    </location>
</feature>
<comment type="subcellular location">
    <subcellularLocation>
        <location evidence="1">Cell inner membrane</location>
        <topology evidence="1">Multi-pass membrane protein</topology>
    </subcellularLocation>
</comment>
<feature type="transmembrane region" description="Helical" evidence="10">
    <location>
        <begin position="226"/>
        <end position="246"/>
    </location>
</feature>
<organism evidence="13">
    <name type="scientific">marine metagenome</name>
    <dbReference type="NCBI Taxonomy" id="408172"/>
    <lineage>
        <taxon>unclassified sequences</taxon>
        <taxon>metagenomes</taxon>
        <taxon>ecological metagenomes</taxon>
    </lineage>
</organism>
<feature type="transmembrane region" description="Helical" evidence="10">
    <location>
        <begin position="291"/>
        <end position="309"/>
    </location>
</feature>
<accession>A0A381PLP6</accession>
<feature type="transmembrane region" description="Helical" evidence="10">
    <location>
        <begin position="329"/>
        <end position="348"/>
    </location>
</feature>
<feature type="transmembrane region" description="Helical" evidence="10">
    <location>
        <begin position="508"/>
        <end position="527"/>
    </location>
</feature>
<evidence type="ECO:0000256" key="4">
    <source>
        <dbReference type="ARBA" id="ARBA00022519"/>
    </source>
</evidence>
<keyword evidence="3" id="KW-1003">Cell membrane</keyword>
<dbReference type="PANTHER" id="PTHR43653">
    <property type="entry name" value="CYTOCHROME C ASSEMBLY PROTEIN-RELATED"/>
    <property type="match status" value="1"/>
</dbReference>
<feature type="domain" description="Cytochrome c assembly protein" evidence="11">
    <location>
        <begin position="105"/>
        <end position="312"/>
    </location>
</feature>
<evidence type="ECO:0000256" key="3">
    <source>
        <dbReference type="ARBA" id="ARBA00022475"/>
    </source>
</evidence>
<feature type="domain" description="Cytochrome c-type biogenesis protein CcmF C-terminal" evidence="12">
    <location>
        <begin position="332"/>
        <end position="645"/>
    </location>
</feature>
<dbReference type="NCBIfam" id="NF007691">
    <property type="entry name" value="PRK10369.1"/>
    <property type="match status" value="1"/>
</dbReference>
<dbReference type="InterPro" id="IPR003568">
    <property type="entry name" value="Cyt_c_biogenesis_CcmF"/>
</dbReference>
<evidence type="ECO:0000256" key="9">
    <source>
        <dbReference type="ARBA" id="ARBA00037230"/>
    </source>
</evidence>
<dbReference type="EMBL" id="UINC01000983">
    <property type="protein sequence ID" value="SUZ66373.1"/>
    <property type="molecule type" value="Genomic_DNA"/>
</dbReference>
<feature type="transmembrane region" description="Helical" evidence="10">
    <location>
        <begin position="411"/>
        <end position="430"/>
    </location>
</feature>
<dbReference type="Pfam" id="PF01578">
    <property type="entry name" value="Cytochrom_C_asm"/>
    <property type="match status" value="1"/>
</dbReference>
<dbReference type="PANTHER" id="PTHR43653:SF1">
    <property type="entry name" value="CYTOCHROME C-TYPE BIOGENESIS PROTEIN CCMF"/>
    <property type="match status" value="1"/>
</dbReference>
<keyword evidence="8 10" id="KW-0472">Membrane</keyword>
<dbReference type="NCBIfam" id="TIGR00353">
    <property type="entry name" value="nrfE"/>
    <property type="match status" value="1"/>
</dbReference>
<comment type="similarity">
    <text evidence="2">Belongs to the CcmF/CycK/Ccl1/NrfE/CcsA family.</text>
</comment>
<gene>
    <name evidence="13" type="ORF">METZ01_LOCUS19227</name>
</gene>
<evidence type="ECO:0008006" key="14">
    <source>
        <dbReference type="Google" id="ProtNLM"/>
    </source>
</evidence>
<sequence length="665" mass="72606">VPNVESFDATFGMLWSVGPEVGHLAAIVGFVAAIILSGLGHLGAATRRRNWVENSGSFAVLQLVALVVAFILLVHAFLVDDYSVVYVATNSNALLPWYYKVSAVWGAHEGSFLLWTLIMAMWTFAVAIAGRRLPYQMYGRVLGTLGLLNTGFLLFLLQTSNPFLRLVPNVPTVGADLNPLLQDFGLIVHPPLLYTGYVGFSVAFAFGVAGLISGRLDATWARWARPWTNVAWAFLTVGITLGSWWAYYELGWGGWWFWDPVENASFMPWLAGTALIHSLAVTEKRSAFRSWTVLLSILTFSLCLLGAFIVRSGVLTSVHAFAVDPERGVFLLVLLGITVGGSLALYAIRVPAIRSRIAYMGLSRELFLLINNVLFVVAVAVVFVGTLYPLAYEAVTGGDKISVGPPYFNRLFVPLMGLLAVFLALVPVARWKRTPIRLFRQVGLLLLVSMLAGGVFFVIAILSDRVLNTSSIVGVVIAVTLALWLLLSHTADFIQRKGARPFGYLGMLLAHVGFAIGAVGVAITSVFSHETEVRLSPGETVQLNAREYQFSSVTTVNGPNYVAQRAKFDVGDISLYPEKRTYLARNSVMTEAGIDAGFFRDLYIALGEPLPDGSWGVRIQEKVLVRWVWCGGLLVCFGGLLAVMDGRYRRLALRRGGLASAVKVT</sequence>
<evidence type="ECO:0000256" key="6">
    <source>
        <dbReference type="ARBA" id="ARBA00022748"/>
    </source>
</evidence>
<evidence type="ECO:0000256" key="2">
    <source>
        <dbReference type="ARBA" id="ARBA00009186"/>
    </source>
</evidence>
<dbReference type="PRINTS" id="PR01410">
    <property type="entry name" value="CCBIOGENESIS"/>
</dbReference>
<feature type="transmembrane region" description="Helical" evidence="10">
    <location>
        <begin position="266"/>
        <end position="282"/>
    </location>
</feature>
<dbReference type="GO" id="GO:0015232">
    <property type="term" value="F:heme transmembrane transporter activity"/>
    <property type="evidence" value="ECO:0007669"/>
    <property type="project" value="InterPro"/>
</dbReference>
<keyword evidence="7 10" id="KW-1133">Transmembrane helix</keyword>
<dbReference type="PRINTS" id="PR01411">
    <property type="entry name" value="CCMFBIOGNSIS"/>
</dbReference>
<protein>
    <recommendedName>
        <fullName evidence="14">Cytochrome c assembly protein domain-containing protein</fullName>
    </recommendedName>
</protein>
<evidence type="ECO:0000313" key="13">
    <source>
        <dbReference type="EMBL" id="SUZ66373.1"/>
    </source>
</evidence>
<dbReference type="GO" id="GO:0020037">
    <property type="term" value="F:heme binding"/>
    <property type="evidence" value="ECO:0007669"/>
    <property type="project" value="InterPro"/>
</dbReference>
<dbReference type="InterPro" id="IPR002541">
    <property type="entry name" value="Cyt_c_assembly"/>
</dbReference>
<dbReference type="AlphaFoldDB" id="A0A381PLP6"/>
<proteinExistence type="inferred from homology"/>
<name>A0A381PLP6_9ZZZZ</name>
<feature type="transmembrane region" description="Helical" evidence="10">
    <location>
        <begin position="624"/>
        <end position="644"/>
    </location>
</feature>
<evidence type="ECO:0000256" key="10">
    <source>
        <dbReference type="SAM" id="Phobius"/>
    </source>
</evidence>
<feature type="transmembrane region" description="Helical" evidence="10">
    <location>
        <begin position="56"/>
        <end position="78"/>
    </location>
</feature>
<dbReference type="InterPro" id="IPR003567">
    <property type="entry name" value="Cyt_c_biogenesis"/>
</dbReference>
<feature type="transmembrane region" description="Helical" evidence="10">
    <location>
        <begin position="469"/>
        <end position="487"/>
    </location>
</feature>
<feature type="transmembrane region" description="Helical" evidence="10">
    <location>
        <begin position="112"/>
        <end position="130"/>
    </location>
</feature>
<feature type="transmembrane region" description="Helical" evidence="10">
    <location>
        <begin position="369"/>
        <end position="391"/>
    </location>
</feature>
<keyword evidence="6" id="KW-0201">Cytochrome c-type biogenesis</keyword>
<dbReference type="InterPro" id="IPR032523">
    <property type="entry name" value="CcmF_C"/>
</dbReference>
<evidence type="ECO:0000259" key="11">
    <source>
        <dbReference type="Pfam" id="PF01578"/>
    </source>
</evidence>
<evidence type="ECO:0000256" key="7">
    <source>
        <dbReference type="ARBA" id="ARBA00022989"/>
    </source>
</evidence>
<evidence type="ECO:0000256" key="8">
    <source>
        <dbReference type="ARBA" id="ARBA00023136"/>
    </source>
</evidence>
<evidence type="ECO:0000256" key="1">
    <source>
        <dbReference type="ARBA" id="ARBA00004429"/>
    </source>
</evidence>
<feature type="transmembrane region" description="Helical" evidence="10">
    <location>
        <begin position="194"/>
        <end position="214"/>
    </location>
</feature>
<reference evidence="13" key="1">
    <citation type="submission" date="2018-05" db="EMBL/GenBank/DDBJ databases">
        <authorList>
            <person name="Lanie J.A."/>
            <person name="Ng W.-L."/>
            <person name="Kazmierczak K.M."/>
            <person name="Andrzejewski T.M."/>
            <person name="Davidsen T.M."/>
            <person name="Wayne K.J."/>
            <person name="Tettelin H."/>
            <person name="Glass J.I."/>
            <person name="Rusch D."/>
            <person name="Podicherti R."/>
            <person name="Tsui H.-C.T."/>
            <person name="Winkler M.E."/>
        </authorList>
    </citation>
    <scope>NUCLEOTIDE SEQUENCE</scope>
</reference>